<dbReference type="PANTHER" id="PTHR24282">
    <property type="entry name" value="CYTOCHROME P450 FAMILY MEMBER"/>
    <property type="match status" value="1"/>
</dbReference>
<evidence type="ECO:0000256" key="4">
    <source>
        <dbReference type="ARBA" id="ARBA00022723"/>
    </source>
</evidence>
<dbReference type="InterPro" id="IPR002401">
    <property type="entry name" value="Cyt_P450_E_grp-I"/>
</dbReference>
<evidence type="ECO:0000256" key="5">
    <source>
        <dbReference type="ARBA" id="ARBA00022989"/>
    </source>
</evidence>
<dbReference type="InterPro" id="IPR036396">
    <property type="entry name" value="Cyt_P450_sf"/>
</dbReference>
<proteinExistence type="inferred from homology"/>
<evidence type="ECO:0000313" key="11">
    <source>
        <dbReference type="EMBL" id="KAH9530378.1"/>
    </source>
</evidence>
<dbReference type="InterPro" id="IPR050665">
    <property type="entry name" value="Cytochrome_P450_Monooxygen"/>
</dbReference>
<comment type="similarity">
    <text evidence="10">Belongs to the cytochrome P450 family.</text>
</comment>
<dbReference type="PRINTS" id="PR00463">
    <property type="entry name" value="EP450I"/>
</dbReference>
<feature type="binding site" description="axial binding residue" evidence="9">
    <location>
        <position position="87"/>
    </location>
    <ligand>
        <name>heme</name>
        <dbReference type="ChEBI" id="CHEBI:30413"/>
    </ligand>
    <ligandPart>
        <name>Fe</name>
        <dbReference type="ChEBI" id="CHEBI:18248"/>
    </ligandPart>
</feature>
<dbReference type="InterPro" id="IPR001128">
    <property type="entry name" value="Cyt_P450"/>
</dbReference>
<dbReference type="GO" id="GO:0005506">
    <property type="term" value="F:iron ion binding"/>
    <property type="evidence" value="ECO:0007669"/>
    <property type="project" value="InterPro"/>
</dbReference>
<dbReference type="AlphaFoldDB" id="A0AAD4QID0"/>
<evidence type="ECO:0000256" key="3">
    <source>
        <dbReference type="ARBA" id="ARBA00022692"/>
    </source>
</evidence>
<dbReference type="GO" id="GO:0004497">
    <property type="term" value="F:monooxygenase activity"/>
    <property type="evidence" value="ECO:0007669"/>
    <property type="project" value="UniProtKB-KW"/>
</dbReference>
<dbReference type="GO" id="GO:0020037">
    <property type="term" value="F:heme binding"/>
    <property type="evidence" value="ECO:0007669"/>
    <property type="project" value="InterPro"/>
</dbReference>
<keyword evidence="10" id="KW-0503">Monooxygenase</keyword>
<dbReference type="PRINTS" id="PR00385">
    <property type="entry name" value="P450"/>
</dbReference>
<keyword evidence="8" id="KW-0472">Membrane</keyword>
<evidence type="ECO:0000313" key="12">
    <source>
        <dbReference type="Proteomes" id="UP000828922"/>
    </source>
</evidence>
<dbReference type="PROSITE" id="PS00086">
    <property type="entry name" value="CYTOCHROME_P450"/>
    <property type="match status" value="1"/>
</dbReference>
<dbReference type="EMBL" id="MU273452">
    <property type="protein sequence ID" value="KAH9530378.1"/>
    <property type="molecule type" value="Genomic_DNA"/>
</dbReference>
<evidence type="ECO:0000256" key="1">
    <source>
        <dbReference type="ARBA" id="ARBA00004370"/>
    </source>
</evidence>
<dbReference type="Gene3D" id="1.10.630.10">
    <property type="entry name" value="Cytochrome P450"/>
    <property type="match status" value="1"/>
</dbReference>
<comment type="cofactor">
    <cofactor evidence="9">
        <name>heme</name>
        <dbReference type="ChEBI" id="CHEBI:30413"/>
    </cofactor>
</comment>
<name>A0AAD4QID0_9BRYO</name>
<keyword evidence="7 9" id="KW-0408">Iron</keyword>
<dbReference type="InterPro" id="IPR017972">
    <property type="entry name" value="Cyt_P450_CS"/>
</dbReference>
<keyword evidence="6 10" id="KW-0560">Oxidoreductase</keyword>
<evidence type="ECO:0000256" key="2">
    <source>
        <dbReference type="ARBA" id="ARBA00022617"/>
    </source>
</evidence>
<dbReference type="Proteomes" id="UP000828922">
    <property type="component" value="Unassembled WGS sequence"/>
</dbReference>
<keyword evidence="12" id="KW-1185">Reference proteome</keyword>
<comment type="caution">
    <text evidence="11">The sequence shown here is derived from an EMBL/GenBank/DDBJ whole genome shotgun (WGS) entry which is preliminary data.</text>
</comment>
<comment type="subcellular location">
    <subcellularLocation>
        <location evidence="1">Membrane</location>
    </subcellularLocation>
</comment>
<dbReference type="GO" id="GO:0016705">
    <property type="term" value="F:oxidoreductase activity, acting on paired donors, with incorporation or reduction of molecular oxygen"/>
    <property type="evidence" value="ECO:0007669"/>
    <property type="project" value="InterPro"/>
</dbReference>
<evidence type="ECO:0000256" key="10">
    <source>
        <dbReference type="RuleBase" id="RU000461"/>
    </source>
</evidence>
<evidence type="ECO:0000256" key="9">
    <source>
        <dbReference type="PIRSR" id="PIRSR602401-1"/>
    </source>
</evidence>
<gene>
    <name evidence="11" type="ORF">CY35_U002100</name>
</gene>
<keyword evidence="2 9" id="KW-0349">Heme</keyword>
<evidence type="ECO:0000256" key="8">
    <source>
        <dbReference type="ARBA" id="ARBA00023136"/>
    </source>
</evidence>
<protein>
    <recommendedName>
        <fullName evidence="13">Cytochrome P450</fullName>
    </recommendedName>
</protein>
<keyword evidence="3" id="KW-0812">Transmembrane</keyword>
<evidence type="ECO:0000256" key="6">
    <source>
        <dbReference type="ARBA" id="ARBA00023002"/>
    </source>
</evidence>
<evidence type="ECO:0000256" key="7">
    <source>
        <dbReference type="ARBA" id="ARBA00023004"/>
    </source>
</evidence>
<dbReference type="SUPFAM" id="SSF48264">
    <property type="entry name" value="Cytochrome P450"/>
    <property type="match status" value="1"/>
</dbReference>
<organism evidence="11 12">
    <name type="scientific">Sphagnum magellanicum</name>
    <dbReference type="NCBI Taxonomy" id="128215"/>
    <lineage>
        <taxon>Eukaryota</taxon>
        <taxon>Viridiplantae</taxon>
        <taxon>Streptophyta</taxon>
        <taxon>Embryophyta</taxon>
        <taxon>Bryophyta</taxon>
        <taxon>Sphagnophytina</taxon>
        <taxon>Sphagnopsida</taxon>
        <taxon>Sphagnales</taxon>
        <taxon>Sphagnaceae</taxon>
        <taxon>Sphagnum</taxon>
    </lineage>
</organism>
<dbReference type="PANTHER" id="PTHR24282:SF211">
    <property type="entry name" value="CYTOCHROME P450-RELATED"/>
    <property type="match status" value="1"/>
</dbReference>
<reference evidence="12" key="1">
    <citation type="journal article" date="2022" name="New Phytol.">
        <title>Phylogenomic structure and speciation in an emerging model: the Sphagnum magellanicum complex (Bryophyta).</title>
        <authorList>
            <person name="Shaw A.J."/>
            <person name="Piatkowski B."/>
            <person name="Duffy A.M."/>
            <person name="Aguero B."/>
            <person name="Imwattana K."/>
            <person name="Nieto-Lugilde M."/>
            <person name="Healey A."/>
            <person name="Weston D.J."/>
            <person name="Patel M.N."/>
            <person name="Schmutz J."/>
            <person name="Grimwood J."/>
            <person name="Yavitt J.B."/>
            <person name="Hassel K."/>
            <person name="Stenoien H.K."/>
            <person name="Flatberg K.I."/>
            <person name="Bickford C.P."/>
            <person name="Hicks K.A."/>
        </authorList>
    </citation>
    <scope>NUCLEOTIDE SEQUENCE [LARGE SCALE GENOMIC DNA]</scope>
</reference>
<keyword evidence="4 9" id="KW-0479">Metal-binding</keyword>
<accession>A0AAD4QID0</accession>
<evidence type="ECO:0008006" key="13">
    <source>
        <dbReference type="Google" id="ProtNLM"/>
    </source>
</evidence>
<keyword evidence="5" id="KW-1133">Transmembrane helix</keyword>
<sequence length="139" mass="15901">MILNEALRLFPPVVDQSREVVMDVKLGDLDIPKGSILYFPRLSIHHDPELWGTDVHEFKPERFANGVAKATKHPLAFMPFSFGPRFCVGQGFAMEEVKSILVVILRRFRFQLSSNYRHGPCSWDTLKPKYGVPVMLESL</sequence>
<dbReference type="GO" id="GO:0016020">
    <property type="term" value="C:membrane"/>
    <property type="evidence" value="ECO:0007669"/>
    <property type="project" value="UniProtKB-SubCell"/>
</dbReference>
<dbReference type="Pfam" id="PF00067">
    <property type="entry name" value="p450"/>
    <property type="match status" value="1"/>
</dbReference>